<evidence type="ECO:0000313" key="2">
    <source>
        <dbReference type="EMBL" id="MCK8786049.1"/>
    </source>
</evidence>
<evidence type="ECO:0000256" key="1">
    <source>
        <dbReference type="SAM" id="MobiDB-lite"/>
    </source>
</evidence>
<keyword evidence="3" id="KW-1185">Reference proteome</keyword>
<accession>A0A9X1Y8F5</accession>
<name>A0A9X1Y8F5_9PROT</name>
<reference evidence="2" key="1">
    <citation type="submission" date="2022-04" db="EMBL/GenBank/DDBJ databases">
        <title>Roseomonas acroporae sp. nov., isolated from coral Acropora digitifera.</title>
        <authorList>
            <person name="Sun H."/>
        </authorList>
    </citation>
    <scope>NUCLEOTIDE SEQUENCE</scope>
    <source>
        <strain evidence="2">NAR14</strain>
    </source>
</reference>
<dbReference type="Pfam" id="PF08811">
    <property type="entry name" value="DUF1800"/>
    <property type="match status" value="1"/>
</dbReference>
<organism evidence="2 3">
    <name type="scientific">Roseomonas acroporae</name>
    <dbReference type="NCBI Taxonomy" id="2937791"/>
    <lineage>
        <taxon>Bacteria</taxon>
        <taxon>Pseudomonadati</taxon>
        <taxon>Pseudomonadota</taxon>
        <taxon>Alphaproteobacteria</taxon>
        <taxon>Acetobacterales</taxon>
        <taxon>Roseomonadaceae</taxon>
        <taxon>Roseomonas</taxon>
    </lineage>
</organism>
<feature type="compositionally biased region" description="Low complexity" evidence="1">
    <location>
        <begin position="92"/>
        <end position="118"/>
    </location>
</feature>
<dbReference type="RefSeq" id="WP_248668166.1">
    <property type="nucleotide sequence ID" value="NZ_JALPRX010000073.1"/>
</dbReference>
<sequence length="495" mass="51587">MNLDSRVAVIRFGYGPRLDQPLPADPLAWLDAQLGPAPALPGPGLDECFTAWREDREERRRLASGADAMARSAGAAPEGGGSPGGGGGMAGGMANATPGAPAGAPSGTPTGTSTGTSPGAPPPAGPPTRVAQLFNAEARGWLARRIAGEAPFRDRLVDFWANHLTVSRRNGEVAPVLGHYLREAVAPHVTGRFADLLLAVAHHPAMLLYLDNHVSVGPDSLAGLRQRRGLNENYARELLELHTVTPAAGYTQADVTQLAAVLTGWSVQRDRAPTGFVFRDEAHQAGEKRVLGRRFETGWRGGEAEGEAALRFLATHPATYRALATALVRHFVADGPPPAAVARIEAVLRDTGGDLGAASRALVRLPEAWAPPLSKLRGPQDYVVSALRACGADASMAGMAQGAAGALGQPMWTAPGPNGWPDSAADWAAPEAVLRRAEWANGLAGRVAARLDPLAVAEQSLGTLASAATVSAVARAGSRREALVLLLASPEFNRR</sequence>
<protein>
    <submittedName>
        <fullName evidence="2">DUF1800 domain-containing protein</fullName>
    </submittedName>
</protein>
<gene>
    <name evidence="2" type="ORF">M0638_16855</name>
</gene>
<proteinExistence type="predicted"/>
<feature type="compositionally biased region" description="Gly residues" evidence="1">
    <location>
        <begin position="77"/>
        <end position="91"/>
    </location>
</feature>
<dbReference type="Proteomes" id="UP001139516">
    <property type="component" value="Unassembled WGS sequence"/>
</dbReference>
<dbReference type="AlphaFoldDB" id="A0A9X1Y8F5"/>
<dbReference type="InterPro" id="IPR014917">
    <property type="entry name" value="DUF1800"/>
</dbReference>
<feature type="compositionally biased region" description="Low complexity" evidence="1">
    <location>
        <begin position="63"/>
        <end position="76"/>
    </location>
</feature>
<dbReference type="EMBL" id="JALPRX010000073">
    <property type="protein sequence ID" value="MCK8786049.1"/>
    <property type="molecule type" value="Genomic_DNA"/>
</dbReference>
<evidence type="ECO:0000313" key="3">
    <source>
        <dbReference type="Proteomes" id="UP001139516"/>
    </source>
</evidence>
<feature type="region of interest" description="Disordered" evidence="1">
    <location>
        <begin position="59"/>
        <end position="129"/>
    </location>
</feature>
<comment type="caution">
    <text evidence="2">The sequence shown here is derived from an EMBL/GenBank/DDBJ whole genome shotgun (WGS) entry which is preliminary data.</text>
</comment>